<dbReference type="Proteomes" id="UP001148838">
    <property type="component" value="Unassembled WGS sequence"/>
</dbReference>
<name>A0ABQ8RY47_PERAM</name>
<dbReference type="EMBL" id="JAJSOF020000039">
    <property type="protein sequence ID" value="KAJ4426651.1"/>
    <property type="molecule type" value="Genomic_DNA"/>
</dbReference>
<proteinExistence type="predicted"/>
<gene>
    <name evidence="1" type="ORF">ANN_26449</name>
</gene>
<comment type="caution">
    <text evidence="1">The sequence shown here is derived from an EMBL/GenBank/DDBJ whole genome shotgun (WGS) entry which is preliminary data.</text>
</comment>
<evidence type="ECO:0000313" key="2">
    <source>
        <dbReference type="Proteomes" id="UP001148838"/>
    </source>
</evidence>
<keyword evidence="2" id="KW-1185">Reference proteome</keyword>
<dbReference type="InterPro" id="IPR036397">
    <property type="entry name" value="RNaseH_sf"/>
</dbReference>
<reference evidence="1 2" key="1">
    <citation type="journal article" date="2022" name="Allergy">
        <title>Genome assembly and annotation of Periplaneta americana reveal a comprehensive cockroach allergen profile.</title>
        <authorList>
            <person name="Wang L."/>
            <person name="Xiong Q."/>
            <person name="Saelim N."/>
            <person name="Wang L."/>
            <person name="Nong W."/>
            <person name="Wan A.T."/>
            <person name="Shi M."/>
            <person name="Liu X."/>
            <person name="Cao Q."/>
            <person name="Hui J.H.L."/>
            <person name="Sookrung N."/>
            <person name="Leung T.F."/>
            <person name="Tungtrongchitr A."/>
            <person name="Tsui S.K.W."/>
        </authorList>
    </citation>
    <scope>NUCLEOTIDE SEQUENCE [LARGE SCALE GENOMIC DNA]</scope>
    <source>
        <strain evidence="1">PWHHKU_190912</strain>
    </source>
</reference>
<dbReference type="Gene3D" id="3.30.420.10">
    <property type="entry name" value="Ribonuclease H-like superfamily/Ribonuclease H"/>
    <property type="match status" value="1"/>
</dbReference>
<accession>A0ABQ8RY47</accession>
<sequence length="430" mass="48471">MNMTLKRDVRFELTTSVPQERRSRGALWDGARASRGKERVVHAREAARAAAGLTHIRRPEFECSGPQLEGPEFECSGPQLEGPEFEYSELSLKVCGSRYRELDVIAWEVYRGAGLPSTRHYLKVNHSPVAANSAAIKTFVVDQLPEDEHEAPRHCYGAVRDFLYTDFPDILIGRGGPLAWPPRSPDLNPVDLLTLELTLGRTEATHYKCSWASHSTNVTEHLTNNYIAWSVDKLQGFYRVVLVADVSTAVLWSSSEQLPLAMGDSATSTVLTRYDPCDCDLFAKLKEPLRGTRYNTRDELIRALGRSIRNINKYGRADGVRRLPNIWQKVINKGGDYIEAEFPRDGKSLSVRNGDRQRFGVDFLATFSSDSNWECHGRQCDEICGRVNLIHQIRELAARKANCGRRYFLEFHAVEFQYCHEEGGSTSGAT</sequence>
<evidence type="ECO:0000313" key="1">
    <source>
        <dbReference type="EMBL" id="KAJ4426651.1"/>
    </source>
</evidence>
<organism evidence="1 2">
    <name type="scientific">Periplaneta americana</name>
    <name type="common">American cockroach</name>
    <name type="synonym">Blatta americana</name>
    <dbReference type="NCBI Taxonomy" id="6978"/>
    <lineage>
        <taxon>Eukaryota</taxon>
        <taxon>Metazoa</taxon>
        <taxon>Ecdysozoa</taxon>
        <taxon>Arthropoda</taxon>
        <taxon>Hexapoda</taxon>
        <taxon>Insecta</taxon>
        <taxon>Pterygota</taxon>
        <taxon>Neoptera</taxon>
        <taxon>Polyneoptera</taxon>
        <taxon>Dictyoptera</taxon>
        <taxon>Blattodea</taxon>
        <taxon>Blattoidea</taxon>
        <taxon>Blattidae</taxon>
        <taxon>Blattinae</taxon>
        <taxon>Periplaneta</taxon>
    </lineage>
</organism>
<protein>
    <submittedName>
        <fullName evidence="1">Uncharacterized protein</fullName>
    </submittedName>
</protein>